<dbReference type="GeneID" id="90953075"/>
<dbReference type="EMBL" id="CP060776">
    <property type="protein sequence ID" value="QQK44414.1"/>
    <property type="molecule type" value="Genomic_DNA"/>
</dbReference>
<reference evidence="2 3" key="1">
    <citation type="submission" date="2020-08" db="EMBL/GenBank/DDBJ databases">
        <title>The completed genome sequence of the pathogenic ascomycete fungus Penicillium digitatum.</title>
        <authorList>
            <person name="Wang M."/>
        </authorList>
    </citation>
    <scope>NUCLEOTIDE SEQUENCE [LARGE SCALE GENOMIC DNA]</scope>
    <source>
        <strain evidence="2 3">PdW03</strain>
    </source>
</reference>
<feature type="region of interest" description="Disordered" evidence="1">
    <location>
        <begin position="87"/>
        <end position="110"/>
    </location>
</feature>
<evidence type="ECO:0000313" key="3">
    <source>
        <dbReference type="Proteomes" id="UP000595662"/>
    </source>
</evidence>
<sequence>MLAPFFGVLNLPADSLGISVPRSLGTIQAAILQPIYITTRTGTYDSAVVFSPFRDYIPPASVMFPSSHLQPYQCAYDAARKERKDEISGVNLSPGNNMDQDECMEYSTRT</sequence>
<dbReference type="Proteomes" id="UP000595662">
    <property type="component" value="Chromosome 3"/>
</dbReference>
<dbReference type="AlphaFoldDB" id="A0A7T6XNG3"/>
<protein>
    <submittedName>
        <fullName evidence="2">Uncharacterized protein</fullName>
    </submittedName>
</protein>
<gene>
    <name evidence="2" type="ORF">Pdw03_8315</name>
</gene>
<name>A0A7T6XNG3_PENDI</name>
<evidence type="ECO:0000256" key="1">
    <source>
        <dbReference type="SAM" id="MobiDB-lite"/>
    </source>
</evidence>
<evidence type="ECO:0000313" key="2">
    <source>
        <dbReference type="EMBL" id="QQK44414.1"/>
    </source>
</evidence>
<dbReference type="RefSeq" id="XP_065957008.1">
    <property type="nucleotide sequence ID" value="XM_066101925.1"/>
</dbReference>
<proteinExistence type="predicted"/>
<accession>A0A7T6XNG3</accession>
<organism evidence="2 3">
    <name type="scientific">Penicillium digitatum</name>
    <name type="common">Green mold</name>
    <dbReference type="NCBI Taxonomy" id="36651"/>
    <lineage>
        <taxon>Eukaryota</taxon>
        <taxon>Fungi</taxon>
        <taxon>Dikarya</taxon>
        <taxon>Ascomycota</taxon>
        <taxon>Pezizomycotina</taxon>
        <taxon>Eurotiomycetes</taxon>
        <taxon>Eurotiomycetidae</taxon>
        <taxon>Eurotiales</taxon>
        <taxon>Aspergillaceae</taxon>
        <taxon>Penicillium</taxon>
    </lineage>
</organism>